<dbReference type="EMBL" id="LAZR01058099">
    <property type="protein sequence ID" value="KKK70637.1"/>
    <property type="molecule type" value="Genomic_DNA"/>
</dbReference>
<evidence type="ECO:0000256" key="1">
    <source>
        <dbReference type="SAM" id="MobiDB-lite"/>
    </source>
</evidence>
<organism evidence="2">
    <name type="scientific">marine sediment metagenome</name>
    <dbReference type="NCBI Taxonomy" id="412755"/>
    <lineage>
        <taxon>unclassified sequences</taxon>
        <taxon>metagenomes</taxon>
        <taxon>ecological metagenomes</taxon>
    </lineage>
</organism>
<dbReference type="AlphaFoldDB" id="A0A0F8XNM2"/>
<sequence>MCCSDPPPPPDLGPMAEASEEVARIAQ</sequence>
<name>A0A0F8XNM2_9ZZZZ</name>
<proteinExistence type="predicted"/>
<feature type="region of interest" description="Disordered" evidence="1">
    <location>
        <begin position="1"/>
        <end position="27"/>
    </location>
</feature>
<reference evidence="2" key="1">
    <citation type="journal article" date="2015" name="Nature">
        <title>Complex archaea that bridge the gap between prokaryotes and eukaryotes.</title>
        <authorList>
            <person name="Spang A."/>
            <person name="Saw J.H."/>
            <person name="Jorgensen S.L."/>
            <person name="Zaremba-Niedzwiedzka K."/>
            <person name="Martijn J."/>
            <person name="Lind A.E."/>
            <person name="van Eijk R."/>
            <person name="Schleper C."/>
            <person name="Guy L."/>
            <person name="Ettema T.J."/>
        </authorList>
    </citation>
    <scope>NUCLEOTIDE SEQUENCE</scope>
</reference>
<evidence type="ECO:0000313" key="2">
    <source>
        <dbReference type="EMBL" id="KKK70637.1"/>
    </source>
</evidence>
<comment type="caution">
    <text evidence="2">The sequence shown here is derived from an EMBL/GenBank/DDBJ whole genome shotgun (WGS) entry which is preliminary data.</text>
</comment>
<feature type="compositionally biased region" description="Pro residues" evidence="1">
    <location>
        <begin position="1"/>
        <end position="12"/>
    </location>
</feature>
<accession>A0A0F8XNM2</accession>
<protein>
    <submittedName>
        <fullName evidence="2">Uncharacterized protein</fullName>
    </submittedName>
</protein>
<gene>
    <name evidence="2" type="ORF">LCGC14_2922020</name>
</gene>
<feature type="non-terminal residue" evidence="2">
    <location>
        <position position="27"/>
    </location>
</feature>